<name>A0A6G6SNT7_PROVU</name>
<dbReference type="AlphaFoldDB" id="A0A6G6SNT7"/>
<evidence type="ECO:0000313" key="1">
    <source>
        <dbReference type="EMBL" id="QIF96205.1"/>
    </source>
</evidence>
<protein>
    <submittedName>
        <fullName evidence="1">Sce7726 family protein</fullName>
    </submittedName>
</protein>
<dbReference type="InterPro" id="IPR047729">
    <property type="entry name" value="Sce7726-like"/>
</dbReference>
<keyword evidence="2" id="KW-1185">Reference proteome</keyword>
<dbReference type="EMBL" id="CP047344">
    <property type="protein sequence ID" value="QIF96205.1"/>
    <property type="molecule type" value="Genomic_DNA"/>
</dbReference>
<evidence type="ECO:0000313" key="2">
    <source>
        <dbReference type="Proteomes" id="UP000503287"/>
    </source>
</evidence>
<dbReference type="NCBIfam" id="NF033832">
    <property type="entry name" value="sce7726_fam"/>
    <property type="match status" value="1"/>
</dbReference>
<reference evidence="1 2" key="1">
    <citation type="submission" date="2020-01" db="EMBL/GenBank/DDBJ databases">
        <title>The genomic epidemiology of tigecycline resistance gene tet(X) variants in a swine farm in China.</title>
        <authorList>
            <person name="Peng K."/>
            <person name="Li R."/>
        </authorList>
    </citation>
    <scope>NUCLEOTIDE SEQUENCE [LARGE SCALE GENOMIC DNA]</scope>
    <source>
        <strain evidence="1 2">ZN3</strain>
    </source>
</reference>
<dbReference type="Proteomes" id="UP000503287">
    <property type="component" value="Chromosome"/>
</dbReference>
<accession>A0A6G6SNT7</accession>
<sequence>MSLNDKELRFALIDWLHRKSMKPQKIIEELSVNNGLAIADVVAIYKDLHCYEIKGDNDRIERILKQGLSYDLSFRKITLLTTEKHKLKALSLAPSHWGILIAHINKGQIKLSYARKTKANVGFSPMVALSTLWKSEMLEILTKENIPILSKDKNRDTISQRISSQLNKLSISNEISDKLLQRSRVIYDK</sequence>
<gene>
    <name evidence="1" type="ORF">GTH24_19360</name>
</gene>
<organism evidence="1 2">
    <name type="scientific">Proteus vulgaris</name>
    <dbReference type="NCBI Taxonomy" id="585"/>
    <lineage>
        <taxon>Bacteria</taxon>
        <taxon>Pseudomonadati</taxon>
        <taxon>Pseudomonadota</taxon>
        <taxon>Gammaproteobacteria</taxon>
        <taxon>Enterobacterales</taxon>
        <taxon>Morganellaceae</taxon>
        <taxon>Proteus</taxon>
    </lineage>
</organism>
<proteinExistence type="predicted"/>